<protein>
    <submittedName>
        <fullName evidence="2">Uncharacterized protein</fullName>
    </submittedName>
</protein>
<organism evidence="1 2">
    <name type="scientific">Rhabditophanes sp. KR3021</name>
    <dbReference type="NCBI Taxonomy" id="114890"/>
    <lineage>
        <taxon>Eukaryota</taxon>
        <taxon>Metazoa</taxon>
        <taxon>Ecdysozoa</taxon>
        <taxon>Nematoda</taxon>
        <taxon>Chromadorea</taxon>
        <taxon>Rhabditida</taxon>
        <taxon>Tylenchina</taxon>
        <taxon>Panagrolaimomorpha</taxon>
        <taxon>Strongyloidoidea</taxon>
        <taxon>Alloionematidae</taxon>
        <taxon>Rhabditophanes</taxon>
    </lineage>
</organism>
<accession>A0AC35TXZ6</accession>
<sequence length="75" mass="7586">MKKNLKKADKHEADKAPKADEPSKAKGKASAKKGDKKAPAAPKEASSSKKGAGGGGLAKEGIKEGAKGGKDVLHH</sequence>
<dbReference type="WBParaSite" id="RSKR_0000544300.1">
    <property type="protein sequence ID" value="RSKR_0000544300.1"/>
    <property type="gene ID" value="RSKR_0000544300"/>
</dbReference>
<proteinExistence type="predicted"/>
<name>A0AC35TXZ6_9BILA</name>
<dbReference type="Proteomes" id="UP000095286">
    <property type="component" value="Unplaced"/>
</dbReference>
<evidence type="ECO:0000313" key="1">
    <source>
        <dbReference type="Proteomes" id="UP000095286"/>
    </source>
</evidence>
<reference evidence="2" key="1">
    <citation type="submission" date="2016-11" db="UniProtKB">
        <authorList>
            <consortium name="WormBaseParasite"/>
        </authorList>
    </citation>
    <scope>IDENTIFICATION</scope>
    <source>
        <strain evidence="2">KR3021</strain>
    </source>
</reference>
<evidence type="ECO:0000313" key="2">
    <source>
        <dbReference type="WBParaSite" id="RSKR_0000544300.1"/>
    </source>
</evidence>